<feature type="binding site" evidence="1">
    <location>
        <position position="233"/>
    </location>
    <ligand>
        <name>Mg(2+)</name>
        <dbReference type="ChEBI" id="CHEBI:18420"/>
        <label>3</label>
    </ligand>
</feature>
<dbReference type="Pfam" id="PF02769">
    <property type="entry name" value="AIRS_C"/>
    <property type="match status" value="1"/>
</dbReference>
<dbReference type="HAMAP" id="MF_02128">
    <property type="entry name" value="TMP_kinase"/>
    <property type="match status" value="1"/>
</dbReference>
<feature type="binding site" evidence="1">
    <location>
        <position position="158"/>
    </location>
    <ligand>
        <name>ATP</name>
        <dbReference type="ChEBI" id="CHEBI:30616"/>
    </ligand>
</feature>
<feature type="binding site" evidence="1">
    <location>
        <position position="54"/>
    </location>
    <ligand>
        <name>Mg(2+)</name>
        <dbReference type="ChEBI" id="CHEBI:18420"/>
        <label>2</label>
    </ligand>
</feature>
<feature type="domain" description="PurM-like N-terminal" evidence="2">
    <location>
        <begin position="36"/>
        <end position="148"/>
    </location>
</feature>
<dbReference type="OrthoDB" id="9802811at2"/>
<dbReference type="PANTHER" id="PTHR30270:SF0">
    <property type="entry name" value="THIAMINE-MONOPHOSPHATE KINASE"/>
    <property type="match status" value="1"/>
</dbReference>
<comment type="similarity">
    <text evidence="1">Belongs to the thiamine-monophosphate kinase family.</text>
</comment>
<comment type="function">
    <text evidence="1">Catalyzes the ATP-dependent phosphorylation of thiamine-monophosphate (TMP) to form thiamine-pyrophosphate (TPP), the active form of vitamin B1.</text>
</comment>
<keyword evidence="1" id="KW-0460">Magnesium</keyword>
<feature type="domain" description="PurM-like C-terminal" evidence="3">
    <location>
        <begin position="162"/>
        <end position="258"/>
    </location>
</feature>
<dbReference type="UniPathway" id="UPA00060">
    <property type="reaction ID" value="UER00142"/>
</dbReference>
<comment type="caution">
    <text evidence="1">Lacks conserved residue(s) required for the propagation of feature annotation.</text>
</comment>
<dbReference type="GO" id="GO:0000287">
    <property type="term" value="F:magnesium ion binding"/>
    <property type="evidence" value="ECO:0007669"/>
    <property type="project" value="UniProtKB-UniRule"/>
</dbReference>
<name>A0A2N3YGC0_9MICO</name>
<proteinExistence type="inferred from homology"/>
<evidence type="ECO:0000259" key="2">
    <source>
        <dbReference type="Pfam" id="PF00586"/>
    </source>
</evidence>
<dbReference type="NCBIfam" id="TIGR01379">
    <property type="entry name" value="thiL"/>
    <property type="match status" value="1"/>
</dbReference>
<gene>
    <name evidence="1" type="primary">thiL</name>
    <name evidence="4" type="ORF">ATL31_0704</name>
</gene>
<keyword evidence="1" id="KW-0479">Metal-binding</keyword>
<comment type="caution">
    <text evidence="4">The sequence shown here is derived from an EMBL/GenBank/DDBJ whole genome shotgun (WGS) entry which is preliminary data.</text>
</comment>
<feature type="binding site" evidence="1">
    <location>
        <position position="38"/>
    </location>
    <ligand>
        <name>Mg(2+)</name>
        <dbReference type="ChEBI" id="CHEBI:18420"/>
        <label>3</label>
    </ligand>
</feature>
<keyword evidence="1" id="KW-0808">Transferase</keyword>
<dbReference type="Gene3D" id="3.30.1330.10">
    <property type="entry name" value="PurM-like, N-terminal domain"/>
    <property type="match status" value="1"/>
</dbReference>
<accession>A0A2N3YGC0</accession>
<dbReference type="PIRSF" id="PIRSF005303">
    <property type="entry name" value="Thiam_monoph_kin"/>
    <property type="match status" value="1"/>
</dbReference>
<keyword evidence="1" id="KW-0784">Thiamine biosynthesis</keyword>
<dbReference type="Pfam" id="PF00586">
    <property type="entry name" value="AIRS"/>
    <property type="match status" value="1"/>
</dbReference>
<dbReference type="GO" id="GO:0009229">
    <property type="term" value="P:thiamine diphosphate biosynthetic process"/>
    <property type="evidence" value="ECO:0007669"/>
    <property type="project" value="UniProtKB-UniRule"/>
</dbReference>
<dbReference type="InterPro" id="IPR016188">
    <property type="entry name" value="PurM-like_N"/>
</dbReference>
<feature type="binding site" evidence="1">
    <location>
        <position position="83"/>
    </location>
    <ligand>
        <name>Mg(2+)</name>
        <dbReference type="ChEBI" id="CHEBI:18420"/>
        <label>4</label>
    </ligand>
</feature>
<reference evidence="4 5" key="1">
    <citation type="submission" date="2017-12" db="EMBL/GenBank/DDBJ databases">
        <title>Sequencing the genomes of 1000 Actinobacteria strains.</title>
        <authorList>
            <person name="Klenk H.-P."/>
        </authorList>
    </citation>
    <scope>NUCLEOTIDE SEQUENCE [LARGE SCALE GENOMIC DNA]</scope>
    <source>
        <strain evidence="4 5">DSM 12806</strain>
    </source>
</reference>
<evidence type="ECO:0000313" key="4">
    <source>
        <dbReference type="EMBL" id="PKW25902.1"/>
    </source>
</evidence>
<evidence type="ECO:0000256" key="1">
    <source>
        <dbReference type="HAMAP-Rule" id="MF_02128"/>
    </source>
</evidence>
<dbReference type="InterPro" id="IPR036921">
    <property type="entry name" value="PurM-like_N_sf"/>
</dbReference>
<feature type="binding site" evidence="1">
    <location>
        <position position="83"/>
    </location>
    <ligand>
        <name>Mg(2+)</name>
        <dbReference type="ChEBI" id="CHEBI:18420"/>
        <label>2</label>
    </ligand>
</feature>
<sequence length="343" mass="34193">MTERLRDLDESALLARIFPVYAATARDPREVPVGPGDDAAVVGAPGGTVVATTDGMVRGRDWRDDWSSGHDVGVKVAAQNVADVAAMGARPTALLVSLVAGPAVAVEWAVDLARGIAQVAGEAGASVVGGDLSSAPEGVLVVTVTALGDLGGRAPVLRSGARPGDVVAVCGSLGRSGGGLALYLAGERPVDPGADAAARTAEAASLMAAHRAPRPPWEAGPVAADAGATALVDVSDGLVTDLGRVARASGVAIELDGAVLRARYADGPLSDCLGPDEALRQVLAGGEEHSLVGCFPAGTDVAGIPGEPWHAIGVVEPVGAAGPVVRVDGEVPDVRGWDHFAPS</sequence>
<keyword evidence="1" id="KW-0067">ATP-binding</keyword>
<dbReference type="SUPFAM" id="SSF56042">
    <property type="entry name" value="PurM C-terminal domain-like"/>
    <property type="match status" value="1"/>
</dbReference>
<dbReference type="GO" id="GO:0009228">
    <property type="term" value="P:thiamine biosynthetic process"/>
    <property type="evidence" value="ECO:0007669"/>
    <property type="project" value="UniProtKB-KW"/>
</dbReference>
<feature type="binding site" evidence="1">
    <location>
        <position position="131"/>
    </location>
    <ligand>
        <name>Mg(2+)</name>
        <dbReference type="ChEBI" id="CHEBI:18420"/>
        <label>1</label>
    </ligand>
</feature>
<evidence type="ECO:0000313" key="5">
    <source>
        <dbReference type="Proteomes" id="UP000233781"/>
    </source>
</evidence>
<dbReference type="InterPro" id="IPR010918">
    <property type="entry name" value="PurM-like_C_dom"/>
</dbReference>
<feature type="binding site" evidence="1">
    <location>
        <begin position="130"/>
        <end position="131"/>
    </location>
    <ligand>
        <name>ATP</name>
        <dbReference type="ChEBI" id="CHEBI:30616"/>
    </ligand>
</feature>
<feature type="binding site" evidence="1">
    <location>
        <position position="236"/>
    </location>
    <ligand>
        <name>Mg(2+)</name>
        <dbReference type="ChEBI" id="CHEBI:18420"/>
        <label>5</label>
    </ligand>
</feature>
<feature type="binding site" evidence="1">
    <location>
        <position position="61"/>
    </location>
    <ligand>
        <name>substrate</name>
    </ligand>
</feature>
<dbReference type="EC" id="2.7.4.16" evidence="1"/>
<organism evidence="4 5">
    <name type="scientific">Phycicoccus duodecadis</name>
    <dbReference type="NCBI Taxonomy" id="173053"/>
    <lineage>
        <taxon>Bacteria</taxon>
        <taxon>Bacillati</taxon>
        <taxon>Actinomycetota</taxon>
        <taxon>Actinomycetes</taxon>
        <taxon>Micrococcales</taxon>
        <taxon>Intrasporangiaceae</taxon>
        <taxon>Phycicoccus</taxon>
    </lineage>
</organism>
<evidence type="ECO:0000259" key="3">
    <source>
        <dbReference type="Pfam" id="PF02769"/>
    </source>
</evidence>
<dbReference type="Gene3D" id="3.90.650.10">
    <property type="entry name" value="PurM-like C-terminal domain"/>
    <property type="match status" value="1"/>
</dbReference>
<comment type="pathway">
    <text evidence="1">Cofactor biosynthesis; thiamine diphosphate biosynthesis; thiamine diphosphate from thiamine phosphate: step 1/1.</text>
</comment>
<feature type="binding site" evidence="1">
    <location>
        <position position="54"/>
    </location>
    <ligand>
        <name>Mg(2+)</name>
        <dbReference type="ChEBI" id="CHEBI:18420"/>
        <label>1</label>
    </ligand>
</feature>
<dbReference type="SUPFAM" id="SSF55326">
    <property type="entry name" value="PurM N-terminal domain-like"/>
    <property type="match status" value="1"/>
</dbReference>
<dbReference type="InterPro" id="IPR036676">
    <property type="entry name" value="PurM-like_C_sf"/>
</dbReference>
<dbReference type="Proteomes" id="UP000233781">
    <property type="component" value="Unassembled WGS sequence"/>
</dbReference>
<dbReference type="GO" id="GO:0005524">
    <property type="term" value="F:ATP binding"/>
    <property type="evidence" value="ECO:0007669"/>
    <property type="project" value="UniProtKB-UniRule"/>
</dbReference>
<comment type="miscellaneous">
    <text evidence="1">Reaction mechanism of ThiL seems to utilize a direct, inline transfer of the gamma-phosphate of ATP to TMP rather than a phosphorylated enzyme intermediate.</text>
</comment>
<dbReference type="EMBL" id="PJNE01000001">
    <property type="protein sequence ID" value="PKW25902.1"/>
    <property type="molecule type" value="Genomic_DNA"/>
</dbReference>
<keyword evidence="5" id="KW-1185">Reference proteome</keyword>
<feature type="binding site" evidence="1">
    <location>
        <position position="52"/>
    </location>
    <ligand>
        <name>Mg(2+)</name>
        <dbReference type="ChEBI" id="CHEBI:18420"/>
        <label>4</label>
    </ligand>
</feature>
<keyword evidence="1 4" id="KW-0418">Kinase</keyword>
<protein>
    <recommendedName>
        <fullName evidence="1">Thiamine-monophosphate kinase</fullName>
        <shortName evidence="1">TMP kinase</shortName>
        <shortName evidence="1">Thiamine-phosphate kinase</shortName>
        <ecNumber evidence="1">2.7.4.16</ecNumber>
    </recommendedName>
</protein>
<feature type="binding site" evidence="1">
    <location>
        <position position="53"/>
    </location>
    <ligand>
        <name>Mg(2+)</name>
        <dbReference type="ChEBI" id="CHEBI:18420"/>
        <label>1</label>
    </ligand>
</feature>
<dbReference type="PANTHER" id="PTHR30270">
    <property type="entry name" value="THIAMINE-MONOPHOSPHATE KINASE"/>
    <property type="match status" value="1"/>
</dbReference>
<feature type="binding site" evidence="1">
    <location>
        <position position="287"/>
    </location>
    <ligand>
        <name>substrate</name>
    </ligand>
</feature>
<feature type="binding site" evidence="1">
    <location>
        <position position="83"/>
    </location>
    <ligand>
        <name>Mg(2+)</name>
        <dbReference type="ChEBI" id="CHEBI:18420"/>
        <label>3</label>
    </ligand>
</feature>
<dbReference type="RefSeq" id="WP_101394553.1">
    <property type="nucleotide sequence ID" value="NZ_PJNE01000001.1"/>
</dbReference>
<keyword evidence="1" id="KW-0547">Nucleotide-binding</keyword>
<comment type="catalytic activity">
    <reaction evidence="1">
        <text>thiamine phosphate + ATP = thiamine diphosphate + ADP</text>
        <dbReference type="Rhea" id="RHEA:15913"/>
        <dbReference type="ChEBI" id="CHEBI:30616"/>
        <dbReference type="ChEBI" id="CHEBI:37575"/>
        <dbReference type="ChEBI" id="CHEBI:58937"/>
        <dbReference type="ChEBI" id="CHEBI:456216"/>
        <dbReference type="EC" id="2.7.4.16"/>
    </reaction>
</comment>
<dbReference type="InterPro" id="IPR006283">
    <property type="entry name" value="ThiL-like"/>
</dbReference>
<feature type="binding site" evidence="1">
    <location>
        <position position="337"/>
    </location>
    <ligand>
        <name>substrate</name>
    </ligand>
</feature>
<dbReference type="GO" id="GO:0009030">
    <property type="term" value="F:thiamine-phosphate kinase activity"/>
    <property type="evidence" value="ECO:0007669"/>
    <property type="project" value="UniProtKB-UniRule"/>
</dbReference>
<dbReference type="AlphaFoldDB" id="A0A2N3YGC0"/>
<dbReference type="CDD" id="cd02194">
    <property type="entry name" value="ThiL"/>
    <property type="match status" value="1"/>
</dbReference>
<feature type="binding site" evidence="1">
    <location>
        <position position="38"/>
    </location>
    <ligand>
        <name>Mg(2+)</name>
        <dbReference type="ChEBI" id="CHEBI:18420"/>
        <label>4</label>
    </ligand>
</feature>
<feature type="binding site" evidence="1">
    <location>
        <position position="235"/>
    </location>
    <ligand>
        <name>ATP</name>
        <dbReference type="ChEBI" id="CHEBI:30616"/>
    </ligand>
</feature>